<name>A0ACA9SN48_9GLOM</name>
<reference evidence="1" key="1">
    <citation type="submission" date="2021-06" db="EMBL/GenBank/DDBJ databases">
        <authorList>
            <person name="Kallberg Y."/>
            <person name="Tangrot J."/>
            <person name="Rosling A."/>
        </authorList>
    </citation>
    <scope>NUCLEOTIDE SEQUENCE</scope>
    <source>
        <strain evidence="1">MA461A</strain>
    </source>
</reference>
<protein>
    <submittedName>
        <fullName evidence="1">23361_t:CDS:1</fullName>
    </submittedName>
</protein>
<gene>
    <name evidence="1" type="ORF">RPERSI_LOCUS33280</name>
</gene>
<dbReference type="EMBL" id="CAJVQC010143311">
    <property type="protein sequence ID" value="CAG8844601.1"/>
    <property type="molecule type" value="Genomic_DNA"/>
</dbReference>
<sequence length="188" mass="20733">NGDVIDDGYDRINFNWAWNQPGTHFMNDDDFGIPNRTGRALFSFGNRRHRHMPGRRAILEVPPEGLDYVIGDPVGYGFNFGTNDDIDNSGLWRSNRTLPDTNDDVTTHPLLVNRSPTVPSVASVELTRGRTVRNGPLGDWTQSIEELIGGGAVQLLEQLLTRSRGLGHSSTYRLELNTGSSGLVSGIE</sequence>
<feature type="non-terminal residue" evidence="1">
    <location>
        <position position="188"/>
    </location>
</feature>
<keyword evidence="2" id="KW-1185">Reference proteome</keyword>
<feature type="non-terminal residue" evidence="1">
    <location>
        <position position="1"/>
    </location>
</feature>
<organism evidence="1 2">
    <name type="scientific">Racocetra persica</name>
    <dbReference type="NCBI Taxonomy" id="160502"/>
    <lineage>
        <taxon>Eukaryota</taxon>
        <taxon>Fungi</taxon>
        <taxon>Fungi incertae sedis</taxon>
        <taxon>Mucoromycota</taxon>
        <taxon>Glomeromycotina</taxon>
        <taxon>Glomeromycetes</taxon>
        <taxon>Diversisporales</taxon>
        <taxon>Gigasporaceae</taxon>
        <taxon>Racocetra</taxon>
    </lineage>
</organism>
<accession>A0ACA9SN48</accession>
<proteinExistence type="predicted"/>
<evidence type="ECO:0000313" key="1">
    <source>
        <dbReference type="EMBL" id="CAG8844601.1"/>
    </source>
</evidence>
<comment type="caution">
    <text evidence="1">The sequence shown here is derived from an EMBL/GenBank/DDBJ whole genome shotgun (WGS) entry which is preliminary data.</text>
</comment>
<dbReference type="Proteomes" id="UP000789920">
    <property type="component" value="Unassembled WGS sequence"/>
</dbReference>
<evidence type="ECO:0000313" key="2">
    <source>
        <dbReference type="Proteomes" id="UP000789920"/>
    </source>
</evidence>